<reference evidence="2" key="1">
    <citation type="submission" date="2022-01" db="EMBL/GenBank/DDBJ databases">
        <authorList>
            <person name="Braso-Vives M."/>
        </authorList>
    </citation>
    <scope>NUCLEOTIDE SEQUENCE</scope>
</reference>
<feature type="compositionally biased region" description="Polar residues" evidence="1">
    <location>
        <begin position="256"/>
        <end position="266"/>
    </location>
</feature>
<dbReference type="SMART" id="SM00209">
    <property type="entry name" value="TSP1"/>
    <property type="match status" value="2"/>
</dbReference>
<dbReference type="InterPro" id="IPR000884">
    <property type="entry name" value="TSP1_rpt"/>
</dbReference>
<evidence type="ECO:0000256" key="1">
    <source>
        <dbReference type="SAM" id="MobiDB-lite"/>
    </source>
</evidence>
<protein>
    <submittedName>
        <fullName evidence="2">Hypp2151 protein</fullName>
    </submittedName>
</protein>
<proteinExistence type="predicted"/>
<accession>A0A8J9ZRQ0</accession>
<feature type="region of interest" description="Disordered" evidence="1">
    <location>
        <begin position="246"/>
        <end position="266"/>
    </location>
</feature>
<dbReference type="Proteomes" id="UP000838412">
    <property type="component" value="Chromosome 3"/>
</dbReference>
<gene>
    <name evidence="2" type="primary">Hypp2151</name>
    <name evidence="2" type="ORF">BLAG_LOCUS16478</name>
</gene>
<name>A0A8J9ZRQ0_BRALA</name>
<keyword evidence="3" id="KW-1185">Reference proteome</keyword>
<evidence type="ECO:0000313" key="2">
    <source>
        <dbReference type="EMBL" id="CAH1259095.1"/>
    </source>
</evidence>
<dbReference type="PROSITE" id="PS50092">
    <property type="entry name" value="TSP1"/>
    <property type="match status" value="2"/>
</dbReference>
<sequence>MNHETLAWRRRRRRRCDWHWNGWSACSAPCGASGTQTRTASGCGAPGPQTQACNRFCHNGGTLLTTWCSCLPGWIGTCCERACTWQWNSWSSCSAPCGTSGTQTRTARGCGAPGPETQACNRFCHNGGTPLTSSCHPDGQEPVLGSGTVGAPVALLVDPQARRRAQLEAVEPRGRRPAPVTGSVIVEELPWLHRVGVPSTSGVPAAKPCEVRKVVQSAFPNGTTSTGRIRGPWIRTKDLWVLGPNTLPQRPRDATVQHSTELTGLT</sequence>
<evidence type="ECO:0000313" key="3">
    <source>
        <dbReference type="Proteomes" id="UP000838412"/>
    </source>
</evidence>
<dbReference type="EMBL" id="OV696688">
    <property type="protein sequence ID" value="CAH1259095.1"/>
    <property type="molecule type" value="Genomic_DNA"/>
</dbReference>
<dbReference type="OrthoDB" id="6516201at2759"/>
<organism evidence="2 3">
    <name type="scientific">Branchiostoma lanceolatum</name>
    <name type="common">Common lancelet</name>
    <name type="synonym">Amphioxus lanceolatum</name>
    <dbReference type="NCBI Taxonomy" id="7740"/>
    <lineage>
        <taxon>Eukaryota</taxon>
        <taxon>Metazoa</taxon>
        <taxon>Chordata</taxon>
        <taxon>Cephalochordata</taxon>
        <taxon>Leptocardii</taxon>
        <taxon>Amphioxiformes</taxon>
        <taxon>Branchiostomatidae</taxon>
        <taxon>Branchiostoma</taxon>
    </lineage>
</organism>
<dbReference type="AlphaFoldDB" id="A0A8J9ZRQ0"/>